<comment type="caution">
    <text evidence="2">The sequence shown here is derived from an EMBL/GenBank/DDBJ whole genome shotgun (WGS) entry which is preliminary data.</text>
</comment>
<reference evidence="2 3" key="1">
    <citation type="submission" date="2018-09" db="EMBL/GenBank/DDBJ databases">
        <title>A high-quality reference genome of wild soybean provides a powerful tool to mine soybean genomes.</title>
        <authorList>
            <person name="Xie M."/>
            <person name="Chung C.Y.L."/>
            <person name="Li M.-W."/>
            <person name="Wong F.-L."/>
            <person name="Chan T.-F."/>
            <person name="Lam H.-M."/>
        </authorList>
    </citation>
    <scope>NUCLEOTIDE SEQUENCE [LARGE SCALE GENOMIC DNA]</scope>
    <source>
        <strain evidence="3">cv. W05</strain>
        <tissue evidence="2">Hypocotyl of etiolated seedlings</tissue>
    </source>
</reference>
<proteinExistence type="predicted"/>
<evidence type="ECO:0000256" key="1">
    <source>
        <dbReference type="SAM" id="Phobius"/>
    </source>
</evidence>
<dbReference type="AlphaFoldDB" id="A0A445F0G0"/>
<dbReference type="SMART" id="SM00320">
    <property type="entry name" value="WD40"/>
    <property type="match status" value="2"/>
</dbReference>
<dbReference type="Proteomes" id="UP000289340">
    <property type="component" value="Chromosome 20"/>
</dbReference>
<keyword evidence="1" id="KW-0812">Transmembrane</keyword>
<dbReference type="EMBL" id="QZWG01000020">
    <property type="protein sequence ID" value="RZB42289.1"/>
    <property type="molecule type" value="Genomic_DNA"/>
</dbReference>
<keyword evidence="1" id="KW-0472">Membrane</keyword>
<dbReference type="PANTHER" id="PTHR45290">
    <property type="entry name" value="OS03G0300300 PROTEIN"/>
    <property type="match status" value="1"/>
</dbReference>
<dbReference type="InterPro" id="IPR001680">
    <property type="entry name" value="WD40_rpt"/>
</dbReference>
<protein>
    <submittedName>
        <fullName evidence="2">Uncharacterized protein</fullName>
    </submittedName>
</protein>
<organism evidence="2 3">
    <name type="scientific">Glycine soja</name>
    <name type="common">Wild soybean</name>
    <dbReference type="NCBI Taxonomy" id="3848"/>
    <lineage>
        <taxon>Eukaryota</taxon>
        <taxon>Viridiplantae</taxon>
        <taxon>Streptophyta</taxon>
        <taxon>Embryophyta</taxon>
        <taxon>Tracheophyta</taxon>
        <taxon>Spermatophyta</taxon>
        <taxon>Magnoliopsida</taxon>
        <taxon>eudicotyledons</taxon>
        <taxon>Gunneridae</taxon>
        <taxon>Pentapetalae</taxon>
        <taxon>rosids</taxon>
        <taxon>fabids</taxon>
        <taxon>Fabales</taxon>
        <taxon>Fabaceae</taxon>
        <taxon>Papilionoideae</taxon>
        <taxon>50 kb inversion clade</taxon>
        <taxon>NPAAA clade</taxon>
        <taxon>indigoferoid/millettioid clade</taxon>
        <taxon>Phaseoleae</taxon>
        <taxon>Glycine</taxon>
        <taxon>Glycine subgen. Soja</taxon>
    </lineage>
</organism>
<sequence length="352" mass="39235">MLGCTDCISVVPGEPQTCAGAAILTDIVFWVWGVIVPFLQIPHLRLSPPQALFYNISCKHMLLFPNGWPYPFLELNNKWAPIWYLCLAVIHAPCYGVYYLIVRDKNTILPRLFPQAFLSQDVPEGICGLSFANKGCLLHIVEHNGVAYGVNIETRELLKEFKITKKSITSLAFSHDEKYLAIVSSRPRVISWEIGEEILKFPNDLGNVEHISISSDAKNLVTSDFEGKHLQVWKCDLNSGSLCRDQHEAVEGVLLDDDLNEPTMGEKLASLSVLDGNKSRSDIEQESSIPAKSPSADSVHVLLKQALNADDRTLLLDCLFTQNEKVVVTFQRPCCSRSLTLCSIIISSCIFN</sequence>
<keyword evidence="1" id="KW-1133">Transmembrane helix</keyword>
<dbReference type="InterPro" id="IPR015943">
    <property type="entry name" value="WD40/YVTN_repeat-like_dom_sf"/>
</dbReference>
<dbReference type="PANTHER" id="PTHR45290:SF3">
    <property type="entry name" value="OS01G0649000 PROTEIN"/>
    <property type="match status" value="1"/>
</dbReference>
<evidence type="ECO:0000313" key="3">
    <source>
        <dbReference type="Proteomes" id="UP000289340"/>
    </source>
</evidence>
<keyword evidence="3" id="KW-1185">Reference proteome</keyword>
<evidence type="ECO:0000313" key="2">
    <source>
        <dbReference type="EMBL" id="RZB42289.1"/>
    </source>
</evidence>
<name>A0A445F0G0_GLYSO</name>
<dbReference type="SUPFAM" id="SSF101908">
    <property type="entry name" value="Putative isomerase YbhE"/>
    <property type="match status" value="1"/>
</dbReference>
<dbReference type="Gene3D" id="2.130.10.10">
    <property type="entry name" value="YVTN repeat-like/Quinoprotein amine dehydrogenase"/>
    <property type="match status" value="1"/>
</dbReference>
<gene>
    <name evidence="2" type="ORF">D0Y65_053034</name>
</gene>
<accession>A0A445F0G0</accession>
<feature type="transmembrane region" description="Helical" evidence="1">
    <location>
        <begin position="82"/>
        <end position="101"/>
    </location>
</feature>
<feature type="transmembrane region" description="Helical" evidence="1">
    <location>
        <begin position="19"/>
        <end position="39"/>
    </location>
</feature>